<dbReference type="InterPro" id="IPR018865">
    <property type="entry name" value="STK19-like"/>
</dbReference>
<dbReference type="PANTHER" id="PTHR15243:SF0">
    <property type="entry name" value="SERINE_THREONINE-PROTEIN KINASE 19"/>
    <property type="match status" value="1"/>
</dbReference>
<dbReference type="PANTHER" id="PTHR15243">
    <property type="entry name" value="SERINE/THREONINE-PROTEIN KINASE 19"/>
    <property type="match status" value="1"/>
</dbReference>
<dbReference type="KEGG" id="cvr:CHLNCDRAFT_36320"/>
<dbReference type="eggNOG" id="ENOG502RDW5">
    <property type="taxonomic scope" value="Eukaryota"/>
</dbReference>
<dbReference type="OrthoDB" id="10261701at2759"/>
<dbReference type="STRING" id="554065.E1ZK84"/>
<proteinExistence type="inferred from homology"/>
<feature type="compositionally biased region" description="Low complexity" evidence="2">
    <location>
        <begin position="209"/>
        <end position="221"/>
    </location>
</feature>
<dbReference type="Pfam" id="PF10494">
    <property type="entry name" value="Stk19"/>
    <property type="match status" value="1"/>
</dbReference>
<dbReference type="GeneID" id="17353146"/>
<evidence type="ECO:0000313" key="4">
    <source>
        <dbReference type="Proteomes" id="UP000008141"/>
    </source>
</evidence>
<feature type="compositionally biased region" description="Low complexity" evidence="2">
    <location>
        <begin position="142"/>
        <end position="153"/>
    </location>
</feature>
<accession>E1ZK84</accession>
<comment type="similarity">
    <text evidence="1">Belongs to the STK19 family.</text>
</comment>
<evidence type="ECO:0000313" key="3">
    <source>
        <dbReference type="EMBL" id="EFN53649.1"/>
    </source>
</evidence>
<gene>
    <name evidence="3" type="ORF">CHLNCDRAFT_36320</name>
</gene>
<organism evidence="4">
    <name type="scientific">Chlorella variabilis</name>
    <name type="common">Green alga</name>
    <dbReference type="NCBI Taxonomy" id="554065"/>
    <lineage>
        <taxon>Eukaryota</taxon>
        <taxon>Viridiplantae</taxon>
        <taxon>Chlorophyta</taxon>
        <taxon>core chlorophytes</taxon>
        <taxon>Trebouxiophyceae</taxon>
        <taxon>Chlorellales</taxon>
        <taxon>Chlorellaceae</taxon>
        <taxon>Chlorella clade</taxon>
        <taxon>Chlorella</taxon>
    </lineage>
</organism>
<dbReference type="AlphaFoldDB" id="E1ZK84"/>
<dbReference type="InParanoid" id="E1ZK84"/>
<dbReference type="OMA" id="FGWFERY"/>
<name>E1ZK84_CHLVA</name>
<dbReference type="EMBL" id="GL433850">
    <property type="protein sequence ID" value="EFN53649.1"/>
    <property type="molecule type" value="Genomic_DNA"/>
</dbReference>
<feature type="region of interest" description="Disordered" evidence="2">
    <location>
        <begin position="1"/>
        <end position="40"/>
    </location>
</feature>
<protein>
    <submittedName>
        <fullName evidence="3">Uncharacterized protein</fullName>
    </submittedName>
</protein>
<feature type="region of interest" description="Disordered" evidence="2">
    <location>
        <begin position="142"/>
        <end position="165"/>
    </location>
</feature>
<dbReference type="Proteomes" id="UP000008141">
    <property type="component" value="Unassembled WGS sequence"/>
</dbReference>
<evidence type="ECO:0000256" key="1">
    <source>
        <dbReference type="ARBA" id="ARBA00093458"/>
    </source>
</evidence>
<reference evidence="3 4" key="1">
    <citation type="journal article" date="2010" name="Plant Cell">
        <title>The Chlorella variabilis NC64A genome reveals adaptation to photosymbiosis, coevolution with viruses, and cryptic sex.</title>
        <authorList>
            <person name="Blanc G."/>
            <person name="Duncan G."/>
            <person name="Agarkova I."/>
            <person name="Borodovsky M."/>
            <person name="Gurnon J."/>
            <person name="Kuo A."/>
            <person name="Lindquist E."/>
            <person name="Lucas S."/>
            <person name="Pangilinan J."/>
            <person name="Polle J."/>
            <person name="Salamov A."/>
            <person name="Terry A."/>
            <person name="Yamada T."/>
            <person name="Dunigan D.D."/>
            <person name="Grigoriev I.V."/>
            <person name="Claverie J.M."/>
            <person name="Van Etten J.L."/>
        </authorList>
    </citation>
    <scope>NUCLEOTIDE SEQUENCE [LARGE SCALE GENOMIC DNA]</scope>
    <source>
        <strain evidence="3 4">NC64A</strain>
    </source>
</reference>
<dbReference type="FunCoup" id="E1ZK84">
    <property type="interactions" value="599"/>
</dbReference>
<evidence type="ECO:0000256" key="2">
    <source>
        <dbReference type="SAM" id="MobiDB-lite"/>
    </source>
</evidence>
<dbReference type="RefSeq" id="XP_005845751.1">
    <property type="nucleotide sequence ID" value="XM_005845689.1"/>
</dbReference>
<keyword evidence="4" id="KW-1185">Reference proteome</keyword>
<sequence length="327" mass="34720">MSKIVTLPPPPPKRRRLAPPIATNQQEPAETPAGHADTASFEHDFAAEPAAPEALPNDALVALQLLNSRFPAVAGVAPFATCAQLYSVLADRTAADRQLEELRRSNTVRLLQLPASRDECVVMLTADYVAAVQRCKEELAARSQQQQQQQQQPHGGGGGGDRNAAGHAAGALEAFAWFAERVLPACTEVMVTHGELLQLLSGAPPARPGQPRRQADAAGAAAGEPHVSLLLSQGLLTRHTGGPDGYLFSMPNAGAAVRSVAAGRQEILSLLQRRRQPELLEAELLKRKLQRSVLGVRWHVTDMVGGGALLRIPTAVGPLLRAAKRGG</sequence>
<feature type="region of interest" description="Disordered" evidence="2">
    <location>
        <begin position="202"/>
        <end position="221"/>
    </location>
</feature>